<reference evidence="1 2" key="1">
    <citation type="submission" date="2019-07" db="EMBL/GenBank/DDBJ databases">
        <title>Whole genome shotgun sequence of Nocardia ninae NBRC 108245.</title>
        <authorList>
            <person name="Hosoyama A."/>
            <person name="Uohara A."/>
            <person name="Ohji S."/>
            <person name="Ichikawa N."/>
        </authorList>
    </citation>
    <scope>NUCLEOTIDE SEQUENCE [LARGE SCALE GENOMIC DNA]</scope>
    <source>
        <strain evidence="1 2">NBRC 108245</strain>
    </source>
</reference>
<dbReference type="Proteomes" id="UP000321424">
    <property type="component" value="Unassembled WGS sequence"/>
</dbReference>
<proteinExistence type="predicted"/>
<comment type="caution">
    <text evidence="1">The sequence shown here is derived from an EMBL/GenBank/DDBJ whole genome shotgun (WGS) entry which is preliminary data.</text>
</comment>
<dbReference type="AlphaFoldDB" id="A0A511MGG0"/>
<keyword evidence="2" id="KW-1185">Reference proteome</keyword>
<accession>A0A511MGG0</accession>
<dbReference type="EMBL" id="BJXA01000028">
    <property type="protein sequence ID" value="GEM39775.1"/>
    <property type="molecule type" value="Genomic_DNA"/>
</dbReference>
<organism evidence="1 2">
    <name type="scientific">Nocardia ninae NBRC 108245</name>
    <dbReference type="NCBI Taxonomy" id="1210091"/>
    <lineage>
        <taxon>Bacteria</taxon>
        <taxon>Bacillati</taxon>
        <taxon>Actinomycetota</taxon>
        <taxon>Actinomycetes</taxon>
        <taxon>Mycobacteriales</taxon>
        <taxon>Nocardiaceae</taxon>
        <taxon>Nocardia</taxon>
    </lineage>
</organism>
<sequence length="76" mass="8270">MAPGRTRITGRYRNRRLQSANPLAQDTRPDGRFAAGPGLVSGSVALKLCAKRMRRSSDVCEDALVADVRENLSPTD</sequence>
<name>A0A511MGG0_9NOCA</name>
<protein>
    <submittedName>
        <fullName evidence="1">Uncharacterized protein</fullName>
    </submittedName>
</protein>
<evidence type="ECO:0000313" key="2">
    <source>
        <dbReference type="Proteomes" id="UP000321424"/>
    </source>
</evidence>
<evidence type="ECO:0000313" key="1">
    <source>
        <dbReference type="EMBL" id="GEM39775.1"/>
    </source>
</evidence>
<gene>
    <name evidence="1" type="ORF">NN4_42940</name>
</gene>